<feature type="coiled-coil region" evidence="5">
    <location>
        <begin position="930"/>
        <end position="957"/>
    </location>
</feature>
<keyword evidence="3" id="KW-0677">Repeat</keyword>
<reference evidence="9" key="1">
    <citation type="submission" date="2025-08" db="UniProtKB">
        <authorList>
            <consortium name="RefSeq"/>
        </authorList>
    </citation>
    <scope>IDENTIFICATION</scope>
    <source>
        <tissue evidence="9">Blood</tissue>
    </source>
</reference>
<dbReference type="SMART" id="SM00233">
    <property type="entry name" value="PH"/>
    <property type="match status" value="1"/>
</dbReference>
<dbReference type="PANTHER" id="PTHR11915">
    <property type="entry name" value="SPECTRIN/FILAMIN RELATED CYTOSKELETAL PROTEIN"/>
    <property type="match status" value="1"/>
</dbReference>
<dbReference type="Pfam" id="PF00435">
    <property type="entry name" value="Spectrin"/>
    <property type="match status" value="3"/>
</dbReference>
<evidence type="ECO:0000256" key="3">
    <source>
        <dbReference type="ARBA" id="ARBA00022737"/>
    </source>
</evidence>
<protein>
    <submittedName>
        <fullName evidence="9">Spectrin beta chain, non-erythrocytic 1-like isoform X1</fullName>
    </submittedName>
</protein>
<feature type="region of interest" description="Disordered" evidence="6">
    <location>
        <begin position="1381"/>
        <end position="1409"/>
    </location>
</feature>
<feature type="compositionally biased region" description="Basic and acidic residues" evidence="6">
    <location>
        <begin position="1804"/>
        <end position="1817"/>
    </location>
</feature>
<feature type="domain" description="PH" evidence="7">
    <location>
        <begin position="1826"/>
        <end position="1934"/>
    </location>
</feature>
<accession>A0ABM4E9E6</accession>
<feature type="region of interest" description="Disordered" evidence="6">
    <location>
        <begin position="1092"/>
        <end position="1117"/>
    </location>
</feature>
<dbReference type="Gene3D" id="1.20.58.60">
    <property type="match status" value="5"/>
</dbReference>
<dbReference type="InterPro" id="IPR041681">
    <property type="entry name" value="PH_9"/>
</dbReference>
<evidence type="ECO:0000256" key="2">
    <source>
        <dbReference type="ARBA" id="ARBA00022467"/>
    </source>
</evidence>
<evidence type="ECO:0000256" key="6">
    <source>
        <dbReference type="SAM" id="MobiDB-lite"/>
    </source>
</evidence>
<feature type="region of interest" description="Disordered" evidence="6">
    <location>
        <begin position="1702"/>
        <end position="1726"/>
    </location>
</feature>
<name>A0ABM4E9E6_9AVES</name>
<sequence>MSGSTARKVQPFTISTKLSLPKCAADFSGDARPGIALASALDNHHGLRHNLNERISLYLARARANPAPPDSQPHSTSPVEEGVTDEDRLNRNSLARSIKKITLSNWHGEAVPGDAGGLGDPAQTGGERNHNNNNSRPGKAQFKLTGGPAAAPQRESPKSKEPAALKSGGRSSAGPANLLNLSPLIAQFNREMLQAEGWVRGKLRDLKDSCNMQDWEQVAQTLQRDMKDFENTLIKLNQMGEQLMGWPSPTAETVRRQLLALREQWQLLRQMAASQSRALGGLRSLQDFTRKAERLEAWIRQKEEKPSLEALLQENLDKIQLTRRILNLKQEEQQFQSLHEELNSLAQKLEKQGKSESRSISAQRKHLNKMWLRLQGTLKEHHEALQLALEVAAFLQQADALLGAIHTKWRRVCSMGKQGEAEPGRDRDIRDMASQVMMLDVTVSQLLSLQPSLTARVTHKHRDVKESWAQLQQALRNEKSPVLALASSFSGGEAAALNHESRGDGSSHGAVGKEAGDKQKRGPGSTVQKDVGRSMAEHARGEESSPGCPTAGQPPPGGDSKRRRRMVGHPEAEWGSQEPEAQVQDFCQAANVAMSRLKENVGPSVHLSPMEDTESLETVQMQQVVLQQEILDNSSSIEAVLLEGQKLLGAGARGSPQAEAMLQELGELWEDLQRKHQENGAVLREIDKALRLVGELDQAERWLQAVAKSLSEPATMRSPAELRRDLEEMGQLERQLLVCGLRLQALREEVADEPAMEHEAARKMRRKVEMVEEKLARVQTALQRRAADLRDSLVLSKFLQNVQEEEEARSRHRPPLPGSGHCGSQGSLPLLLAPARQPPSSEDMSSPLGQLQEAVEMLNDAVKERERVMEAAAEMESLEHLLAEVCPCLEAIRCRAEALARDTAQAESGFAVVKSEKDLQGLHGLLSRQREMESAVSETLQGQLEELERAAARLEKLCPARMCTVSPEVQGARQAWEGLQKLLRENKAHVQQAGRLRQFFKDYLAMISWTEDTRAQIFSESPGSHGLLDTQCEELERKIEGKFKEFEELAAVGHTLVSEEHYLSETIKERMEELQSMLGWVLVRWRAQKHQWDPGSKQEDRKNHESPLGASSTGQEQQVLCIQPHAESILSLKGFAPSSLPESMQELELQPQVLEETAISPAVSPLLDALLGPEPSSSAPHGAGPPEEEGLIWDPSETSMMLLPPRGAGSLGGTVNLILSISKKGEKKQPQLVLSGERPGEEAPQMACASLHMEECYGEGAWKTSAVVQPAKQAPAAVCRPLASSAVATVASHTLPKAGPSSIFNSLQRKEKVKAEHARLLTLQGIMGPSSLQPLPEERHGPSNTWPLKCGRRKAAPGTPGPQLEELLLYVKNPLVRDIDAECGAAPGDPKPSLPHHGGGPSAVQPTAGSKNTCPHLSLGSVLSLELPKDLAVLGCLRGTAVVARQEEAEGKEKRQGRGAKRLEAAGASGPGQQKEDVHGHSPQGPGKGLGKPPKGERGTWFEEVSFNPSYSRQKARGLEVACRTMEERKSPGSADEDLLDFRLNRLSRISVLHKQVGQEWDELAARLGRDGSSGTAGAERAAGCKARLREAACVELRSSPTALATRAGAATGIARPERPAGSGKSGEEVLAGLSGGGPDSPPATNRGPRATPQLSMFACELGCRQRSPETMGPAEICHPAHRLFEEEEEELQAIWDQAKEQTVPSPRAESSARPMPVSGTGSLQSPDIAGGPLILSATNNMLVAKFTLPTSAQLLHSPAGEKGPSDRHKGSGSPSRCGAALPCTEAPHGTGRSMSAAWAESPSTRDRHQDEEREGSKAPSGKMEFQMMEGTLERKHVLQTGGRKATCRAWSLFHAVLMRQTLCFYQDRRDSLKSSVVALPLNLSGAVCTSDTEYTKKTNCFRLQLRDGSEYLLRAPSQLLMNEWVSKLQQNSGFPEVDYFQAAAQSVESTSSAGGFSKVPGPGSSHLQGHPQAMTAKSQEIVVLPCSNARLHLPFGSQDGAADVAASSAEDVCGAAGHAVGHREHQWSPSGSPGSWDKSCPEDDYGLVANKRRSYSFTSATYQKITPIAVPKDPVEAGSSYSITLYIGEQAPAMPRTRCHSFVARPGSPREVLGEKTQGPPRPKNKSVFKKFFGKKE</sequence>
<proteinExistence type="inferred from homology"/>
<dbReference type="InterPro" id="IPR011993">
    <property type="entry name" value="PH-like_dom_sf"/>
</dbReference>
<evidence type="ECO:0000313" key="9">
    <source>
        <dbReference type="RefSeq" id="XP_067149316.1"/>
    </source>
</evidence>
<dbReference type="InterPro" id="IPR001605">
    <property type="entry name" value="PH_dom-spectrin-type"/>
</dbReference>
<evidence type="ECO:0000256" key="5">
    <source>
        <dbReference type="SAM" id="Coils"/>
    </source>
</evidence>
<dbReference type="PRINTS" id="PR00683">
    <property type="entry name" value="SPECTRINPH"/>
</dbReference>
<dbReference type="Pfam" id="PF15410">
    <property type="entry name" value="PH_9"/>
    <property type="match status" value="1"/>
</dbReference>
<feature type="region of interest" description="Disordered" evidence="6">
    <location>
        <begin position="1167"/>
        <end position="1192"/>
    </location>
</feature>
<keyword evidence="5" id="KW-0175">Coiled coil</keyword>
<feature type="region of interest" description="Disordered" evidence="6">
    <location>
        <begin position="1327"/>
        <end position="1362"/>
    </location>
</feature>
<feature type="region of interest" description="Disordered" evidence="6">
    <location>
        <begin position="1445"/>
        <end position="1500"/>
    </location>
</feature>
<keyword evidence="2" id="KW-0117">Actin capping</keyword>
<comment type="similarity">
    <text evidence="1">Belongs to the spectrin family.</text>
</comment>
<keyword evidence="8" id="KW-1185">Reference proteome</keyword>
<feature type="coiled-coil region" evidence="5">
    <location>
        <begin position="848"/>
        <end position="881"/>
    </location>
</feature>
<feature type="region of interest" description="Disordered" evidence="6">
    <location>
        <begin position="2105"/>
        <end position="2138"/>
    </location>
</feature>
<organism evidence="8 9">
    <name type="scientific">Apteryx mantelli</name>
    <name type="common">North Island brown kiwi</name>
    <dbReference type="NCBI Taxonomy" id="2696672"/>
    <lineage>
        <taxon>Eukaryota</taxon>
        <taxon>Metazoa</taxon>
        <taxon>Chordata</taxon>
        <taxon>Craniata</taxon>
        <taxon>Vertebrata</taxon>
        <taxon>Euteleostomi</taxon>
        <taxon>Archelosauria</taxon>
        <taxon>Archosauria</taxon>
        <taxon>Dinosauria</taxon>
        <taxon>Saurischia</taxon>
        <taxon>Theropoda</taxon>
        <taxon>Coelurosauria</taxon>
        <taxon>Aves</taxon>
        <taxon>Palaeognathae</taxon>
        <taxon>Apterygiformes</taxon>
        <taxon>Apterygidae</taxon>
        <taxon>Apteryx</taxon>
    </lineage>
</organism>
<feature type="region of interest" description="Disordered" evidence="6">
    <location>
        <begin position="805"/>
        <end position="847"/>
    </location>
</feature>
<dbReference type="Gene3D" id="2.30.29.30">
    <property type="entry name" value="Pleckstrin-homology domain (PH domain)/Phosphotyrosine-binding domain (PTB)"/>
    <property type="match status" value="1"/>
</dbReference>
<dbReference type="SMART" id="SM00150">
    <property type="entry name" value="SPEC"/>
    <property type="match status" value="6"/>
</dbReference>
<gene>
    <name evidence="9" type="primary">LOC106485437</name>
</gene>
<keyword evidence="4" id="KW-0009">Actin-binding</keyword>
<feature type="region of interest" description="Disordered" evidence="6">
    <location>
        <begin position="1606"/>
        <end position="1651"/>
    </location>
</feature>
<dbReference type="SUPFAM" id="SSF46966">
    <property type="entry name" value="Spectrin repeat"/>
    <property type="match status" value="5"/>
</dbReference>
<feature type="compositionally biased region" description="Basic residues" evidence="6">
    <location>
        <begin position="2124"/>
        <end position="2138"/>
    </location>
</feature>
<feature type="compositionally biased region" description="Low complexity" evidence="6">
    <location>
        <begin position="827"/>
        <end position="841"/>
    </location>
</feature>
<dbReference type="PROSITE" id="PS50003">
    <property type="entry name" value="PH_DOMAIN"/>
    <property type="match status" value="1"/>
</dbReference>
<evidence type="ECO:0000313" key="8">
    <source>
        <dbReference type="Proteomes" id="UP001652627"/>
    </source>
</evidence>
<feature type="coiled-coil region" evidence="5">
    <location>
        <begin position="212"/>
        <end position="239"/>
    </location>
</feature>
<feature type="compositionally biased region" description="Basic and acidic residues" evidence="6">
    <location>
        <begin position="1445"/>
        <end position="1464"/>
    </location>
</feature>
<dbReference type="InterPro" id="IPR002017">
    <property type="entry name" value="Spectrin_repeat"/>
</dbReference>
<feature type="compositionally biased region" description="Low complexity" evidence="6">
    <location>
        <begin position="1172"/>
        <end position="1185"/>
    </location>
</feature>
<evidence type="ECO:0000259" key="7">
    <source>
        <dbReference type="PROSITE" id="PS50003"/>
    </source>
</evidence>
<feature type="region of interest" description="Disordered" evidence="6">
    <location>
        <begin position="64"/>
        <end position="91"/>
    </location>
</feature>
<dbReference type="GeneID" id="106485437"/>
<feature type="compositionally biased region" description="Low complexity" evidence="6">
    <location>
        <begin position="1606"/>
        <end position="1615"/>
    </location>
</feature>
<feature type="compositionally biased region" description="Basic and acidic residues" evidence="6">
    <location>
        <begin position="1092"/>
        <end position="1105"/>
    </location>
</feature>
<dbReference type="CDD" id="cd00176">
    <property type="entry name" value="SPEC"/>
    <property type="match status" value="3"/>
</dbReference>
<feature type="compositionally biased region" description="Basic and acidic residues" evidence="6">
    <location>
        <begin position="530"/>
        <end position="543"/>
    </location>
</feature>
<feature type="region of interest" description="Disordered" evidence="6">
    <location>
        <begin position="495"/>
        <end position="580"/>
    </location>
</feature>
<dbReference type="InterPro" id="IPR001849">
    <property type="entry name" value="PH_domain"/>
</dbReference>
<evidence type="ECO:0000256" key="1">
    <source>
        <dbReference type="ARBA" id="ARBA00006826"/>
    </source>
</evidence>
<dbReference type="Proteomes" id="UP001652627">
    <property type="component" value="Chromosome 3"/>
</dbReference>
<feature type="coiled-coil region" evidence="5">
    <location>
        <begin position="285"/>
        <end position="352"/>
    </location>
</feature>
<dbReference type="RefSeq" id="XP_067149316.1">
    <property type="nucleotide sequence ID" value="XM_067293215.1"/>
</dbReference>
<feature type="region of interest" description="Disordered" evidence="6">
    <location>
        <begin position="1756"/>
        <end position="1824"/>
    </location>
</feature>
<feature type="region of interest" description="Disordered" evidence="6">
    <location>
        <begin position="107"/>
        <end position="176"/>
    </location>
</feature>
<dbReference type="SUPFAM" id="SSF50729">
    <property type="entry name" value="PH domain-like"/>
    <property type="match status" value="1"/>
</dbReference>
<dbReference type="CDD" id="cd10571">
    <property type="entry name" value="PH_beta_spectrin"/>
    <property type="match status" value="1"/>
</dbReference>
<evidence type="ECO:0000256" key="4">
    <source>
        <dbReference type="ARBA" id="ARBA00023203"/>
    </source>
</evidence>
<dbReference type="InterPro" id="IPR018159">
    <property type="entry name" value="Spectrin/alpha-actinin"/>
</dbReference>